<dbReference type="AlphaFoldDB" id="A0A975B693"/>
<dbReference type="Pfam" id="PF00005">
    <property type="entry name" value="ABC_tran"/>
    <property type="match status" value="1"/>
</dbReference>
<evidence type="ECO:0000256" key="7">
    <source>
        <dbReference type="ARBA" id="ARBA00023065"/>
    </source>
</evidence>
<evidence type="ECO:0000256" key="1">
    <source>
        <dbReference type="ARBA" id="ARBA00022448"/>
    </source>
</evidence>
<protein>
    <submittedName>
        <fullName evidence="10">ABC transporter, ATP-binding protein</fullName>
    </submittedName>
</protein>
<gene>
    <name evidence="10" type="ORF">dnl_18690</name>
</gene>
<dbReference type="GO" id="GO:0016887">
    <property type="term" value="F:ATP hydrolysis activity"/>
    <property type="evidence" value="ECO:0007669"/>
    <property type="project" value="InterPro"/>
</dbReference>
<sequence>MKLELKGICKTYKDQVILDNLNICVNSGDIHVLQGKSGSGKTTILSITAGLIKQDKGLVIIGNQDVSNWPPEKRRIGFVFQDYALFPHLSVFENIAYGLKVQGLNKNKIIDKVRFYLNKVNIENEKDKFPHQLSGGQKQRVALARTLITKPEILLMDEPVSNLDSFTKDKIIREFQKIQQELRITVVYVTHNKKEAVLLGSTFSFLNKGKIEHQLKR</sequence>
<evidence type="ECO:0000313" key="11">
    <source>
        <dbReference type="Proteomes" id="UP000663720"/>
    </source>
</evidence>
<dbReference type="GO" id="GO:0015697">
    <property type="term" value="P:quaternary ammonium group transport"/>
    <property type="evidence" value="ECO:0007669"/>
    <property type="project" value="UniProtKB-ARBA"/>
</dbReference>
<evidence type="ECO:0000259" key="9">
    <source>
        <dbReference type="PROSITE" id="PS50893"/>
    </source>
</evidence>
<evidence type="ECO:0000256" key="3">
    <source>
        <dbReference type="ARBA" id="ARBA00022496"/>
    </source>
</evidence>
<organism evidence="10 11">
    <name type="scientific">Desulfonema limicola</name>
    <dbReference type="NCBI Taxonomy" id="45656"/>
    <lineage>
        <taxon>Bacteria</taxon>
        <taxon>Pseudomonadati</taxon>
        <taxon>Thermodesulfobacteriota</taxon>
        <taxon>Desulfobacteria</taxon>
        <taxon>Desulfobacterales</taxon>
        <taxon>Desulfococcaceae</taxon>
        <taxon>Desulfonema</taxon>
    </lineage>
</organism>
<dbReference type="InterPro" id="IPR003593">
    <property type="entry name" value="AAA+_ATPase"/>
</dbReference>
<dbReference type="KEGG" id="dli:dnl_18690"/>
<name>A0A975B693_9BACT</name>
<evidence type="ECO:0000256" key="4">
    <source>
        <dbReference type="ARBA" id="ARBA00022741"/>
    </source>
</evidence>
<evidence type="ECO:0000256" key="5">
    <source>
        <dbReference type="ARBA" id="ARBA00022840"/>
    </source>
</evidence>
<dbReference type="GO" id="GO:0016020">
    <property type="term" value="C:membrane"/>
    <property type="evidence" value="ECO:0007669"/>
    <property type="project" value="InterPro"/>
</dbReference>
<dbReference type="InterPro" id="IPR003439">
    <property type="entry name" value="ABC_transporter-like_ATP-bd"/>
</dbReference>
<dbReference type="SUPFAM" id="SSF52540">
    <property type="entry name" value="P-loop containing nucleoside triphosphate hydrolases"/>
    <property type="match status" value="1"/>
</dbReference>
<keyword evidence="6" id="KW-0408">Iron</keyword>
<dbReference type="SMART" id="SM00382">
    <property type="entry name" value="AAA"/>
    <property type="match status" value="1"/>
</dbReference>
<dbReference type="FunFam" id="3.40.50.300:FF:000425">
    <property type="entry name" value="Probable ABC transporter, ATP-binding subunit"/>
    <property type="match status" value="1"/>
</dbReference>
<dbReference type="GO" id="GO:0015408">
    <property type="term" value="F:ABC-type ferric iron transporter activity"/>
    <property type="evidence" value="ECO:0007669"/>
    <property type="project" value="InterPro"/>
</dbReference>
<dbReference type="InterPro" id="IPR050093">
    <property type="entry name" value="ABC_SmlMolc_Importer"/>
</dbReference>
<keyword evidence="8" id="KW-0472">Membrane</keyword>
<keyword evidence="5 10" id="KW-0067">ATP-binding</keyword>
<feature type="domain" description="ABC transporter" evidence="9">
    <location>
        <begin position="3"/>
        <end position="215"/>
    </location>
</feature>
<keyword evidence="11" id="KW-1185">Reference proteome</keyword>
<keyword evidence="4" id="KW-0547">Nucleotide-binding</keyword>
<proteinExistence type="predicted"/>
<dbReference type="CDD" id="cd03259">
    <property type="entry name" value="ABC_Carb_Solutes_like"/>
    <property type="match status" value="1"/>
</dbReference>
<dbReference type="InterPro" id="IPR017871">
    <property type="entry name" value="ABC_transporter-like_CS"/>
</dbReference>
<dbReference type="InterPro" id="IPR015853">
    <property type="entry name" value="ABC_transpr_FbpC"/>
</dbReference>
<keyword evidence="7" id="KW-0406">Ion transport</keyword>
<reference evidence="10" key="1">
    <citation type="journal article" date="2021" name="Microb. Physiol.">
        <title>Proteogenomic Insights into the Physiology of Marine, Sulfate-Reducing, Filamentous Desulfonema limicola and Desulfonema magnum.</title>
        <authorList>
            <person name="Schnaars V."/>
            <person name="Wohlbrand L."/>
            <person name="Scheve S."/>
            <person name="Hinrichs C."/>
            <person name="Reinhardt R."/>
            <person name="Rabus R."/>
        </authorList>
    </citation>
    <scope>NUCLEOTIDE SEQUENCE</scope>
    <source>
        <strain evidence="10">5ac10</strain>
    </source>
</reference>
<dbReference type="RefSeq" id="WP_207691331.1">
    <property type="nucleotide sequence ID" value="NZ_CP061799.1"/>
</dbReference>
<dbReference type="PANTHER" id="PTHR42781">
    <property type="entry name" value="SPERMIDINE/PUTRESCINE IMPORT ATP-BINDING PROTEIN POTA"/>
    <property type="match status" value="1"/>
</dbReference>
<dbReference type="EMBL" id="CP061799">
    <property type="protein sequence ID" value="QTA79594.1"/>
    <property type="molecule type" value="Genomic_DNA"/>
</dbReference>
<dbReference type="GO" id="GO:0005524">
    <property type="term" value="F:ATP binding"/>
    <property type="evidence" value="ECO:0007669"/>
    <property type="project" value="UniProtKB-KW"/>
</dbReference>
<keyword evidence="2" id="KW-1003">Cell membrane</keyword>
<dbReference type="PANTHER" id="PTHR42781:SF4">
    <property type="entry name" value="SPERMIDINE_PUTRESCINE IMPORT ATP-BINDING PROTEIN POTA"/>
    <property type="match status" value="1"/>
</dbReference>
<dbReference type="Gene3D" id="3.40.50.300">
    <property type="entry name" value="P-loop containing nucleotide triphosphate hydrolases"/>
    <property type="match status" value="1"/>
</dbReference>
<dbReference type="PROSITE" id="PS50893">
    <property type="entry name" value="ABC_TRANSPORTER_2"/>
    <property type="match status" value="1"/>
</dbReference>
<evidence type="ECO:0000256" key="6">
    <source>
        <dbReference type="ARBA" id="ARBA00023004"/>
    </source>
</evidence>
<dbReference type="Proteomes" id="UP000663720">
    <property type="component" value="Chromosome"/>
</dbReference>
<accession>A0A975B693</accession>
<keyword evidence="1" id="KW-0813">Transport</keyword>
<evidence type="ECO:0000256" key="2">
    <source>
        <dbReference type="ARBA" id="ARBA00022475"/>
    </source>
</evidence>
<evidence type="ECO:0000313" key="10">
    <source>
        <dbReference type="EMBL" id="QTA79594.1"/>
    </source>
</evidence>
<evidence type="ECO:0000256" key="8">
    <source>
        <dbReference type="ARBA" id="ARBA00023136"/>
    </source>
</evidence>
<dbReference type="InterPro" id="IPR027417">
    <property type="entry name" value="P-loop_NTPase"/>
</dbReference>
<dbReference type="PROSITE" id="PS00211">
    <property type="entry name" value="ABC_TRANSPORTER_1"/>
    <property type="match status" value="1"/>
</dbReference>
<keyword evidence="3" id="KW-0410">Iron transport</keyword>